<evidence type="ECO:0000313" key="3">
    <source>
        <dbReference type="Proteomes" id="UP000287188"/>
    </source>
</evidence>
<evidence type="ECO:0000313" key="2">
    <source>
        <dbReference type="EMBL" id="GCE23510.1"/>
    </source>
</evidence>
<dbReference type="PROSITE" id="PS51186">
    <property type="entry name" value="GNAT"/>
    <property type="match status" value="1"/>
</dbReference>
<dbReference type="CDD" id="cd04301">
    <property type="entry name" value="NAT_SF"/>
    <property type="match status" value="1"/>
</dbReference>
<protein>
    <submittedName>
        <fullName evidence="2">GNAT family acetyltransferase</fullName>
    </submittedName>
</protein>
<feature type="domain" description="N-acetyltransferase" evidence="1">
    <location>
        <begin position="9"/>
        <end position="175"/>
    </location>
</feature>
<comment type="caution">
    <text evidence="2">The sequence shown here is derived from an EMBL/GenBank/DDBJ whole genome shotgun (WGS) entry which is preliminary data.</text>
</comment>
<keyword evidence="2" id="KW-0808">Transferase</keyword>
<dbReference type="GO" id="GO:0016747">
    <property type="term" value="F:acyltransferase activity, transferring groups other than amino-acyl groups"/>
    <property type="evidence" value="ECO:0007669"/>
    <property type="project" value="InterPro"/>
</dbReference>
<proteinExistence type="predicted"/>
<dbReference type="Proteomes" id="UP000287188">
    <property type="component" value="Unassembled WGS sequence"/>
</dbReference>
<organism evidence="2 3">
    <name type="scientific">Dictyobacter kobayashii</name>
    <dbReference type="NCBI Taxonomy" id="2014872"/>
    <lineage>
        <taxon>Bacteria</taxon>
        <taxon>Bacillati</taxon>
        <taxon>Chloroflexota</taxon>
        <taxon>Ktedonobacteria</taxon>
        <taxon>Ktedonobacterales</taxon>
        <taxon>Dictyobacteraceae</taxon>
        <taxon>Dictyobacter</taxon>
    </lineage>
</organism>
<reference evidence="3" key="1">
    <citation type="submission" date="2018-12" db="EMBL/GenBank/DDBJ databases">
        <title>Tengunoibacter tsumagoiensis gen. nov., sp. nov., Dictyobacter kobayashii sp. nov., D. alpinus sp. nov., and D. joshuensis sp. nov. and description of Dictyobacteraceae fam. nov. within the order Ktedonobacterales isolated from Tengu-no-mugimeshi.</title>
        <authorList>
            <person name="Wang C.M."/>
            <person name="Zheng Y."/>
            <person name="Sakai Y."/>
            <person name="Toyoda A."/>
            <person name="Minakuchi Y."/>
            <person name="Abe K."/>
            <person name="Yokota A."/>
            <person name="Yabe S."/>
        </authorList>
    </citation>
    <scope>NUCLEOTIDE SEQUENCE [LARGE SCALE GENOMIC DNA]</scope>
    <source>
        <strain evidence="3">Uno11</strain>
    </source>
</reference>
<dbReference type="PANTHER" id="PTHR43792">
    <property type="entry name" value="GNAT FAMILY, PUTATIVE (AFU_ORTHOLOGUE AFUA_3G00765)-RELATED-RELATED"/>
    <property type="match status" value="1"/>
</dbReference>
<dbReference type="RefSeq" id="WP_126556936.1">
    <property type="nucleotide sequence ID" value="NZ_BIFS01000002.1"/>
</dbReference>
<name>A0A402AWI5_9CHLR</name>
<dbReference type="EMBL" id="BIFS01000002">
    <property type="protein sequence ID" value="GCE23510.1"/>
    <property type="molecule type" value="Genomic_DNA"/>
</dbReference>
<dbReference type="PANTHER" id="PTHR43792:SF1">
    <property type="entry name" value="N-ACETYLTRANSFERASE DOMAIN-CONTAINING PROTEIN"/>
    <property type="match status" value="1"/>
</dbReference>
<keyword evidence="3" id="KW-1185">Reference proteome</keyword>
<evidence type="ECO:0000259" key="1">
    <source>
        <dbReference type="PROSITE" id="PS51186"/>
    </source>
</evidence>
<accession>A0A402AWI5</accession>
<dbReference type="InterPro" id="IPR051531">
    <property type="entry name" value="N-acetyltransferase"/>
</dbReference>
<dbReference type="SUPFAM" id="SSF55729">
    <property type="entry name" value="Acyl-CoA N-acyltransferases (Nat)"/>
    <property type="match status" value="1"/>
</dbReference>
<dbReference type="InterPro" id="IPR000182">
    <property type="entry name" value="GNAT_dom"/>
</dbReference>
<sequence length="180" mass="20652">MVLLTTERLKLREFELTDWQDVYAYEADPEVKKWLAYSASSPGECQSNLDFLVEHQHEQNRLIFQLAIVLESEQRLIGTCSLQITNRAVGEAELGYALHSAYWGRGYMSEAVLALLDYGFKTLKFRRIFGACVPDNLSSIGVMQKVGMQKEGWLRENRIIQGRLSDSLIFSILAREWQAI</sequence>
<gene>
    <name evidence="2" type="ORF">KDK_73100</name>
</gene>
<dbReference type="AlphaFoldDB" id="A0A402AWI5"/>
<dbReference type="Pfam" id="PF13302">
    <property type="entry name" value="Acetyltransf_3"/>
    <property type="match status" value="1"/>
</dbReference>
<dbReference type="Gene3D" id="3.40.630.30">
    <property type="match status" value="1"/>
</dbReference>
<dbReference type="InterPro" id="IPR016181">
    <property type="entry name" value="Acyl_CoA_acyltransferase"/>
</dbReference>
<dbReference type="OrthoDB" id="9785602at2"/>